<evidence type="ECO:0000259" key="5">
    <source>
        <dbReference type="PROSITE" id="PS50932"/>
    </source>
</evidence>
<sequence>MPVDGRRGEELSRLPAAPGPGPGPSRPTSADVARHAGVSRATVSHVLNGTDHPVSEQTRQRVLAAARDLQYAPNASARALRAGRSNIVLVPMLRSATVPGADRFLESLDRELAARDLVLLMHGDRTTSGVRGAQAWAELRPAAVYVNVSRGTPAAVELLRRAGVQAVLLTGAPRVDYAPTVPLDPAAVARLATRHLLARGCRRLACLVPSGPLAELPTQRYEAVMEVAAADGVPVERVDCELSSDSIAPVVDRWRDPAQRPDAVYTNSDPFAILLIDKLRAAGIEVPRDIAVVGSGDHPLGAALRPAITTATFDVPAIARVVASSIRRLLDGADLDPGLEAALRPHLIVRESG</sequence>
<evidence type="ECO:0000256" key="3">
    <source>
        <dbReference type="ARBA" id="ARBA00023163"/>
    </source>
</evidence>
<dbReference type="InterPro" id="IPR046335">
    <property type="entry name" value="LacI/GalR-like_sensor"/>
</dbReference>
<dbReference type="GO" id="GO:0003700">
    <property type="term" value="F:DNA-binding transcription factor activity"/>
    <property type="evidence" value="ECO:0007669"/>
    <property type="project" value="TreeGrafter"/>
</dbReference>
<evidence type="ECO:0000256" key="4">
    <source>
        <dbReference type="SAM" id="MobiDB-lite"/>
    </source>
</evidence>
<protein>
    <submittedName>
        <fullName evidence="6">DNA-binding transcriptional regulator, LacI/PurR family</fullName>
    </submittedName>
</protein>
<dbReference type="Pfam" id="PF00356">
    <property type="entry name" value="LacI"/>
    <property type="match status" value="1"/>
</dbReference>
<name>A0A0S4QYQ9_9ACTN</name>
<dbReference type="InterPro" id="IPR010982">
    <property type="entry name" value="Lambda_DNA-bd_dom_sf"/>
</dbReference>
<feature type="compositionally biased region" description="Basic and acidic residues" evidence="4">
    <location>
        <begin position="1"/>
        <end position="12"/>
    </location>
</feature>
<evidence type="ECO:0000256" key="2">
    <source>
        <dbReference type="ARBA" id="ARBA00023125"/>
    </source>
</evidence>
<dbReference type="Proteomes" id="UP000198802">
    <property type="component" value="Unassembled WGS sequence"/>
</dbReference>
<dbReference type="PROSITE" id="PS50932">
    <property type="entry name" value="HTH_LACI_2"/>
    <property type="match status" value="1"/>
</dbReference>
<keyword evidence="2 6" id="KW-0238">DNA-binding</keyword>
<dbReference type="SMART" id="SM00354">
    <property type="entry name" value="HTH_LACI"/>
    <property type="match status" value="1"/>
</dbReference>
<keyword evidence="3" id="KW-0804">Transcription</keyword>
<dbReference type="Gene3D" id="3.40.50.2300">
    <property type="match status" value="2"/>
</dbReference>
<evidence type="ECO:0000313" key="6">
    <source>
        <dbReference type="EMBL" id="CUU60436.1"/>
    </source>
</evidence>
<dbReference type="SUPFAM" id="SSF47413">
    <property type="entry name" value="lambda repressor-like DNA-binding domains"/>
    <property type="match status" value="1"/>
</dbReference>
<proteinExistence type="predicted"/>
<dbReference type="SUPFAM" id="SSF53822">
    <property type="entry name" value="Periplasmic binding protein-like I"/>
    <property type="match status" value="1"/>
</dbReference>
<dbReference type="CDD" id="cd06267">
    <property type="entry name" value="PBP1_LacI_sugar_binding-like"/>
    <property type="match status" value="1"/>
</dbReference>
<keyword evidence="7" id="KW-1185">Reference proteome</keyword>
<dbReference type="GO" id="GO:0000976">
    <property type="term" value="F:transcription cis-regulatory region binding"/>
    <property type="evidence" value="ECO:0007669"/>
    <property type="project" value="TreeGrafter"/>
</dbReference>
<evidence type="ECO:0000313" key="7">
    <source>
        <dbReference type="Proteomes" id="UP000198802"/>
    </source>
</evidence>
<keyword evidence="1" id="KW-0805">Transcription regulation</keyword>
<organism evidence="6 7">
    <name type="scientific">Parafrankia irregularis</name>
    <dbReference type="NCBI Taxonomy" id="795642"/>
    <lineage>
        <taxon>Bacteria</taxon>
        <taxon>Bacillati</taxon>
        <taxon>Actinomycetota</taxon>
        <taxon>Actinomycetes</taxon>
        <taxon>Frankiales</taxon>
        <taxon>Frankiaceae</taxon>
        <taxon>Parafrankia</taxon>
    </lineage>
</organism>
<gene>
    <name evidence="6" type="ORF">Ga0074812_14012</name>
</gene>
<evidence type="ECO:0000256" key="1">
    <source>
        <dbReference type="ARBA" id="ARBA00023015"/>
    </source>
</evidence>
<dbReference type="PANTHER" id="PTHR30146:SF153">
    <property type="entry name" value="LACTOSE OPERON REPRESSOR"/>
    <property type="match status" value="1"/>
</dbReference>
<dbReference type="EMBL" id="FAOZ01000040">
    <property type="protein sequence ID" value="CUU60436.1"/>
    <property type="molecule type" value="Genomic_DNA"/>
</dbReference>
<feature type="domain" description="HTH lacI-type" evidence="5">
    <location>
        <begin position="27"/>
        <end position="82"/>
    </location>
</feature>
<dbReference type="Gene3D" id="1.10.260.40">
    <property type="entry name" value="lambda repressor-like DNA-binding domains"/>
    <property type="match status" value="1"/>
</dbReference>
<reference evidence="7" key="1">
    <citation type="submission" date="2015-11" db="EMBL/GenBank/DDBJ databases">
        <authorList>
            <person name="Varghese N."/>
        </authorList>
    </citation>
    <scope>NUCLEOTIDE SEQUENCE [LARGE SCALE GENOMIC DNA]</scope>
    <source>
        <strain evidence="7">DSM 45899</strain>
    </source>
</reference>
<dbReference type="CDD" id="cd01392">
    <property type="entry name" value="HTH_LacI"/>
    <property type="match status" value="1"/>
</dbReference>
<dbReference type="InterPro" id="IPR028082">
    <property type="entry name" value="Peripla_BP_I"/>
</dbReference>
<dbReference type="RefSeq" id="WP_091285318.1">
    <property type="nucleotide sequence ID" value="NZ_FAOZ01000040.1"/>
</dbReference>
<dbReference type="InterPro" id="IPR000843">
    <property type="entry name" value="HTH_LacI"/>
</dbReference>
<accession>A0A0S4QYQ9</accession>
<feature type="region of interest" description="Disordered" evidence="4">
    <location>
        <begin position="1"/>
        <end position="34"/>
    </location>
</feature>
<dbReference type="PANTHER" id="PTHR30146">
    <property type="entry name" value="LACI-RELATED TRANSCRIPTIONAL REPRESSOR"/>
    <property type="match status" value="1"/>
</dbReference>
<dbReference type="Pfam" id="PF13377">
    <property type="entry name" value="Peripla_BP_3"/>
    <property type="match status" value="1"/>
</dbReference>
<dbReference type="AlphaFoldDB" id="A0A0S4QYQ9"/>